<dbReference type="PANTHER" id="PTHR32089:SF112">
    <property type="entry name" value="LYSOZYME-LIKE PROTEIN-RELATED"/>
    <property type="match status" value="1"/>
</dbReference>
<dbReference type="GO" id="GO:0004888">
    <property type="term" value="F:transmembrane signaling receptor activity"/>
    <property type="evidence" value="ECO:0007669"/>
    <property type="project" value="InterPro"/>
</dbReference>
<dbReference type="SUPFAM" id="SSF58104">
    <property type="entry name" value="Methyl-accepting chemotaxis protein (MCP) signaling domain"/>
    <property type="match status" value="1"/>
</dbReference>
<name>A0A5M6INN0_9PROT</name>
<dbReference type="InterPro" id="IPR024478">
    <property type="entry name" value="HlyB_4HB_MCP"/>
</dbReference>
<feature type="domain" description="HAMP" evidence="9">
    <location>
        <begin position="222"/>
        <end position="275"/>
    </location>
</feature>
<protein>
    <submittedName>
        <fullName evidence="10">HAMP domain-containing protein</fullName>
    </submittedName>
</protein>
<dbReference type="InterPro" id="IPR004090">
    <property type="entry name" value="Chemotax_Me-accpt_rcpt"/>
</dbReference>
<dbReference type="InterPro" id="IPR003660">
    <property type="entry name" value="HAMP_dom"/>
</dbReference>
<dbReference type="SMART" id="SM00283">
    <property type="entry name" value="MA"/>
    <property type="match status" value="1"/>
</dbReference>
<accession>A0A5M6INN0</accession>
<dbReference type="GO" id="GO:0006935">
    <property type="term" value="P:chemotaxis"/>
    <property type="evidence" value="ECO:0007669"/>
    <property type="project" value="InterPro"/>
</dbReference>
<evidence type="ECO:0000256" key="3">
    <source>
        <dbReference type="ARBA" id="ARBA00023224"/>
    </source>
</evidence>
<feature type="domain" description="T-SNARE coiled-coil homology" evidence="8">
    <location>
        <begin position="467"/>
        <end position="514"/>
    </location>
</feature>
<dbReference type="PROSITE" id="PS50111">
    <property type="entry name" value="CHEMOTAXIS_TRANSDUC_2"/>
    <property type="match status" value="1"/>
</dbReference>
<comment type="subcellular location">
    <subcellularLocation>
        <location evidence="1">Cell inner membrane</location>
        <topology evidence="1">Multi-pass membrane protein</topology>
    </subcellularLocation>
</comment>
<sequence length="514" mass="53732">MFDRCYQCRTAMTSILDRLNIRAKVIAVVAAILLCTAGQGGISWFGIEKMSGITTDLSENMLPSALAAGRVAVLVERLRSYQGLAFLATSPAEQQARAAKTAQLRQDLAAALRDYEKLVVGAEERRLYTALEAAWRSYGDLTDRLGTIADPEAARIYMLRDMLGPMDTLRAAVDATVAFQVTDGRRAAAESRSASFGAEAGILAALGVTMLLCLGVGLFIDRGVAGPVVALTAAMRLLAQRALETVIPGTTRADEMGAMAQAVQVFKENMITADRLAAEQAEARAARERRTAKVEALVQDFERHSAELVHHLSASATEMAATARQMTQSAEQTGAQAGLVAAGAQAAAGSVHTVASATEELSASIGEITRQVEQSTAIAHQAVEEAQRTDTTVRALAESAQKIGDVVGLITSIAGQTNLLALNATIEAARAGDAGKGFAVVATEVKSLAAQTARATEEIGAQIARIQAATQDAVTAIGGIARTIDQVNSITGTIAVAVKEQGAATAEISRSVQQ</sequence>
<keyword evidence="6" id="KW-1133">Transmembrane helix</keyword>
<keyword evidence="2" id="KW-0997">Cell inner membrane</keyword>
<evidence type="ECO:0000313" key="10">
    <source>
        <dbReference type="EMBL" id="KAA5609168.1"/>
    </source>
</evidence>
<dbReference type="GO" id="GO:0005886">
    <property type="term" value="C:plasma membrane"/>
    <property type="evidence" value="ECO:0007669"/>
    <property type="project" value="UniProtKB-SubCell"/>
</dbReference>
<dbReference type="OrthoDB" id="7218049at2"/>
<dbReference type="PANTHER" id="PTHR32089">
    <property type="entry name" value="METHYL-ACCEPTING CHEMOTAXIS PROTEIN MCPB"/>
    <property type="match status" value="1"/>
</dbReference>
<dbReference type="PRINTS" id="PR00260">
    <property type="entry name" value="CHEMTRNSDUCR"/>
</dbReference>
<gene>
    <name evidence="10" type="ORF">F1189_25385</name>
</gene>
<dbReference type="Pfam" id="PF00015">
    <property type="entry name" value="MCPsignal"/>
    <property type="match status" value="1"/>
</dbReference>
<evidence type="ECO:0000256" key="2">
    <source>
        <dbReference type="ARBA" id="ARBA00022519"/>
    </source>
</evidence>
<dbReference type="InterPro" id="IPR004089">
    <property type="entry name" value="MCPsignal_dom"/>
</dbReference>
<evidence type="ECO:0000256" key="4">
    <source>
        <dbReference type="ARBA" id="ARBA00029447"/>
    </source>
</evidence>
<keyword evidence="6" id="KW-0812">Transmembrane</keyword>
<evidence type="ECO:0000256" key="1">
    <source>
        <dbReference type="ARBA" id="ARBA00004429"/>
    </source>
</evidence>
<proteinExistence type="inferred from homology"/>
<feature type="domain" description="Methyl-accepting transducer" evidence="7">
    <location>
        <begin position="315"/>
        <end position="514"/>
    </location>
</feature>
<keyword evidence="11" id="KW-1185">Reference proteome</keyword>
<dbReference type="Proteomes" id="UP000325255">
    <property type="component" value="Unassembled WGS sequence"/>
</dbReference>
<dbReference type="SMART" id="SM00304">
    <property type="entry name" value="HAMP"/>
    <property type="match status" value="1"/>
</dbReference>
<dbReference type="GO" id="GO:0007165">
    <property type="term" value="P:signal transduction"/>
    <property type="evidence" value="ECO:0007669"/>
    <property type="project" value="UniProtKB-KW"/>
</dbReference>
<comment type="caution">
    <text evidence="10">The sequence shown here is derived from an EMBL/GenBank/DDBJ whole genome shotgun (WGS) entry which is preliminary data.</text>
</comment>
<evidence type="ECO:0000256" key="6">
    <source>
        <dbReference type="SAM" id="Phobius"/>
    </source>
</evidence>
<dbReference type="InterPro" id="IPR000727">
    <property type="entry name" value="T_SNARE_dom"/>
</dbReference>
<feature type="transmembrane region" description="Helical" evidence="6">
    <location>
        <begin position="25"/>
        <end position="47"/>
    </location>
</feature>
<dbReference type="EMBL" id="VWPK01000057">
    <property type="protein sequence ID" value="KAA5609168.1"/>
    <property type="molecule type" value="Genomic_DNA"/>
</dbReference>
<dbReference type="Gene3D" id="1.10.287.950">
    <property type="entry name" value="Methyl-accepting chemotaxis protein"/>
    <property type="match status" value="1"/>
</dbReference>
<dbReference type="PROSITE" id="PS50192">
    <property type="entry name" value="T_SNARE"/>
    <property type="match status" value="1"/>
</dbReference>
<organism evidence="10 11">
    <name type="scientific">Rhodovastum atsumiense</name>
    <dbReference type="NCBI Taxonomy" id="504468"/>
    <lineage>
        <taxon>Bacteria</taxon>
        <taxon>Pseudomonadati</taxon>
        <taxon>Pseudomonadota</taxon>
        <taxon>Alphaproteobacteria</taxon>
        <taxon>Acetobacterales</taxon>
        <taxon>Acetobacteraceae</taxon>
        <taxon>Rhodovastum</taxon>
    </lineage>
</organism>
<dbReference type="Pfam" id="PF12729">
    <property type="entry name" value="4HB_MCP_1"/>
    <property type="match status" value="1"/>
</dbReference>
<keyword evidence="2" id="KW-1003">Cell membrane</keyword>
<dbReference type="AlphaFoldDB" id="A0A5M6INN0"/>
<reference evidence="10 11" key="1">
    <citation type="submission" date="2019-09" db="EMBL/GenBank/DDBJ databases">
        <title>Genome sequence of Rhodovastum atsumiense, a diverse member of the Acetobacteraceae family of non-sulfur purple photosynthetic bacteria.</title>
        <authorList>
            <person name="Meyer T."/>
            <person name="Kyndt J."/>
        </authorList>
    </citation>
    <scope>NUCLEOTIDE SEQUENCE [LARGE SCALE GENOMIC DNA]</scope>
    <source>
        <strain evidence="10 11">DSM 21279</strain>
    </source>
</reference>
<dbReference type="PROSITE" id="PS50885">
    <property type="entry name" value="HAMP"/>
    <property type="match status" value="1"/>
</dbReference>
<keyword evidence="3 5" id="KW-0807">Transducer</keyword>
<comment type="similarity">
    <text evidence="4">Belongs to the methyl-accepting chemotaxis (MCP) protein family.</text>
</comment>
<evidence type="ECO:0000256" key="5">
    <source>
        <dbReference type="PROSITE-ProRule" id="PRU00284"/>
    </source>
</evidence>
<evidence type="ECO:0000313" key="11">
    <source>
        <dbReference type="Proteomes" id="UP000325255"/>
    </source>
</evidence>
<dbReference type="Gene3D" id="6.10.340.10">
    <property type="match status" value="1"/>
</dbReference>
<evidence type="ECO:0000259" key="7">
    <source>
        <dbReference type="PROSITE" id="PS50111"/>
    </source>
</evidence>
<feature type="non-terminal residue" evidence="10">
    <location>
        <position position="514"/>
    </location>
</feature>
<evidence type="ECO:0000259" key="8">
    <source>
        <dbReference type="PROSITE" id="PS50192"/>
    </source>
</evidence>
<keyword evidence="6" id="KW-0472">Membrane</keyword>
<evidence type="ECO:0000259" key="9">
    <source>
        <dbReference type="PROSITE" id="PS50885"/>
    </source>
</evidence>